<feature type="region of interest" description="Disordered" evidence="1">
    <location>
        <begin position="1"/>
        <end position="67"/>
    </location>
</feature>
<dbReference type="EMBL" id="JBBPBN010000018">
    <property type="protein sequence ID" value="KAK9019117.1"/>
    <property type="molecule type" value="Genomic_DNA"/>
</dbReference>
<reference evidence="2 3" key="1">
    <citation type="journal article" date="2024" name="G3 (Bethesda)">
        <title>Genome assembly of Hibiscus sabdariffa L. provides insights into metabolisms of medicinal natural products.</title>
        <authorList>
            <person name="Kim T."/>
        </authorList>
    </citation>
    <scope>NUCLEOTIDE SEQUENCE [LARGE SCALE GENOMIC DNA]</scope>
    <source>
        <strain evidence="2">TK-2024</strain>
        <tissue evidence="2">Old leaves</tissue>
    </source>
</reference>
<keyword evidence="3" id="KW-1185">Reference proteome</keyword>
<sequence>MQSASPYSDAPASVSSSDSVVPTTTLVAPTSSPTANDACSSATPANSPICNSSQQASSSRHSISNHQDELVASKSVISQPSHDVGISTIGLRTSDGHSTPIVKEFGINLDDANEMEEDEIDLENAEVYVPRTNATNNNSEALLTVSRGDPTTHLKRHSYKCTQRKVHIRQQQKLINLLPSDSTLGSPSSEFVSALHDGKFDPLKMREGIAYWIVMHEHTFSIIEEEGFNMMLKI</sequence>
<evidence type="ECO:0000256" key="1">
    <source>
        <dbReference type="SAM" id="MobiDB-lite"/>
    </source>
</evidence>
<dbReference type="Proteomes" id="UP001396334">
    <property type="component" value="Unassembled WGS sequence"/>
</dbReference>
<feature type="compositionally biased region" description="Low complexity" evidence="1">
    <location>
        <begin position="47"/>
        <end position="65"/>
    </location>
</feature>
<name>A0ABR2S2H5_9ROSI</name>
<feature type="compositionally biased region" description="Polar residues" evidence="1">
    <location>
        <begin position="26"/>
        <end position="46"/>
    </location>
</feature>
<comment type="caution">
    <text evidence="2">The sequence shown here is derived from an EMBL/GenBank/DDBJ whole genome shotgun (WGS) entry which is preliminary data.</text>
</comment>
<evidence type="ECO:0000313" key="3">
    <source>
        <dbReference type="Proteomes" id="UP001396334"/>
    </source>
</evidence>
<protein>
    <submittedName>
        <fullName evidence="2">Uncharacterized protein</fullName>
    </submittedName>
</protein>
<organism evidence="2 3">
    <name type="scientific">Hibiscus sabdariffa</name>
    <name type="common">roselle</name>
    <dbReference type="NCBI Taxonomy" id="183260"/>
    <lineage>
        <taxon>Eukaryota</taxon>
        <taxon>Viridiplantae</taxon>
        <taxon>Streptophyta</taxon>
        <taxon>Embryophyta</taxon>
        <taxon>Tracheophyta</taxon>
        <taxon>Spermatophyta</taxon>
        <taxon>Magnoliopsida</taxon>
        <taxon>eudicotyledons</taxon>
        <taxon>Gunneridae</taxon>
        <taxon>Pentapetalae</taxon>
        <taxon>rosids</taxon>
        <taxon>malvids</taxon>
        <taxon>Malvales</taxon>
        <taxon>Malvaceae</taxon>
        <taxon>Malvoideae</taxon>
        <taxon>Hibiscus</taxon>
    </lineage>
</organism>
<gene>
    <name evidence="2" type="ORF">V6N11_034156</name>
</gene>
<evidence type="ECO:0000313" key="2">
    <source>
        <dbReference type="EMBL" id="KAK9019117.1"/>
    </source>
</evidence>
<accession>A0ABR2S2H5</accession>
<feature type="compositionally biased region" description="Low complexity" evidence="1">
    <location>
        <begin position="1"/>
        <end position="25"/>
    </location>
</feature>
<proteinExistence type="predicted"/>